<evidence type="ECO:0000256" key="1">
    <source>
        <dbReference type="SAM" id="Coils"/>
    </source>
</evidence>
<dbReference type="OrthoDB" id="2869144at2759"/>
<sequence>MADGVRKTVAFLATYVEELVRLQKPTLEAVLKSNRAKQVKEWKAAQNFWERKRQTLTVEQQNLFEDWEFVLCEMSTLETVAFLPRLQRCFQRVESFFTEQGGALQKVGISALARFFAKFAKDILDLQKENLRDVVMSNQAHRHPEWMRAQKFFLRQHPLLTVEERDLLDDWELVLCEMSTLETVAFLPRLQRCFQRVESFFTEQKGALQKVGARNLQLALRSLHMLQFPTSTFVRVFLERYSESFTPEQSEIIAMWEAQFCQISAEAQERARRSCAQAFLRLQEFFAKFAKDILELQKENLRDVVMSNPAHRHPEWMGAQKFFLRQHPLLTVEERDLLDDWELVLCEMSTLETVAFLPRLQRCFQRVESFFTEQGGALQKVGARNLQLALQSPHMSQFPTSTFVRVFLERHVGRFTAEQKEVIAVWEAQLCQVSAEAQERVRRSCSLAFVRVQEFFAKFEDEIVQLQKQTLRDVVTSNQSNRVQRFMTECRDELKAQNKKDLVNILQSKDMESRPMSSFCGVFLTRYLHRLSEEQLAVVAQWERELCVSETELVEKFLEMLGRREADLKVLGASSVEQLFSGHSKKTDEDLRFGYDFVRRQWSELAPADQERIRKALEPMIHKVEQMTVKEVHDAKLHAGETVLGDQLPRPRLPKSLRQLYGNSMDAEARIMPFFHRVHEVDAYMLDMEFQDCAYCKEGWFGIATGRGKSRLPGGFESQAFQKTNFCRAPEKEWLEPGKPICENCLHEAKERAKAQLPKEPFRLTAANHADPGDSLPETDALTFFEEEILSPIQHLVRIFTLYGTGQCELRGHVGNLFQNGPQFVRDIPAAVGDMKMLLIRRFDTRFVKRENLEQFANTEEGAEPIGLEVQEVKQEIWKKIEKKLFAMWISTRLCLQLAAQVRALHEPAESDSDADRVQKTWDSLRNKLEELSFAEVGGPEELVTSTLVGYLVSTYLFADDLTQQGSVLSDDPTAGGAASERKLTSHDQVEQILHDELTAVQELAAWEDQPLVPEGFWSPEDLSAQQTQQEMQDDLWNALLDAQRSDALTAASLKRHGAGRVEGLPIVDPPTVLSRNQLIREDHPYYIAAGFLKLFPLGHGDYWAHVQDRADNEQPLSFWEWLKHLLLRSDGRFQAHPRFYFFALNTALRNKALRARTYFVKRQVGLNTSDSYTNEELMNMGKAQFTKVIAAFEQAMIGSAQEKLQQRSDLEALVEQIEQETLEQKAEEVFSLWHAAKNAGQEVLEEGSSEYRDWTEQCGAAQKVLETVLGSEAESYGVDEFEIFLGGERL</sequence>
<reference evidence="3" key="1">
    <citation type="submission" date="2022-10" db="EMBL/GenBank/DDBJ databases">
        <authorList>
            <person name="Chen Y."/>
            <person name="Dougan E. K."/>
            <person name="Chan C."/>
            <person name="Rhodes N."/>
            <person name="Thang M."/>
        </authorList>
    </citation>
    <scope>NUCLEOTIDE SEQUENCE</scope>
</reference>
<feature type="domain" description="DUF6570" evidence="2">
    <location>
        <begin position="759"/>
        <end position="841"/>
    </location>
</feature>
<evidence type="ECO:0000313" key="5">
    <source>
        <dbReference type="Proteomes" id="UP001152797"/>
    </source>
</evidence>
<protein>
    <recommendedName>
        <fullName evidence="2">DUF6570 domain-containing protein</fullName>
    </recommendedName>
</protein>
<feature type="coiled-coil region" evidence="1">
    <location>
        <begin position="1201"/>
        <end position="1228"/>
    </location>
</feature>
<dbReference type="Pfam" id="PF20209">
    <property type="entry name" value="DUF6570"/>
    <property type="match status" value="1"/>
</dbReference>
<dbReference type="Proteomes" id="UP001152797">
    <property type="component" value="Unassembled WGS sequence"/>
</dbReference>
<dbReference type="EMBL" id="CAMXCT010004733">
    <property type="protein sequence ID" value="CAI4010172.1"/>
    <property type="molecule type" value="Genomic_DNA"/>
</dbReference>
<dbReference type="EMBL" id="CAMXCT030004733">
    <property type="protein sequence ID" value="CAL4797484.1"/>
    <property type="molecule type" value="Genomic_DNA"/>
</dbReference>
<dbReference type="EMBL" id="CAMXCT020004733">
    <property type="protein sequence ID" value="CAL1163547.1"/>
    <property type="molecule type" value="Genomic_DNA"/>
</dbReference>
<organism evidence="3">
    <name type="scientific">Cladocopium goreaui</name>
    <dbReference type="NCBI Taxonomy" id="2562237"/>
    <lineage>
        <taxon>Eukaryota</taxon>
        <taxon>Sar</taxon>
        <taxon>Alveolata</taxon>
        <taxon>Dinophyceae</taxon>
        <taxon>Suessiales</taxon>
        <taxon>Symbiodiniaceae</taxon>
        <taxon>Cladocopium</taxon>
    </lineage>
</organism>
<evidence type="ECO:0000313" key="3">
    <source>
        <dbReference type="EMBL" id="CAI4010172.1"/>
    </source>
</evidence>
<evidence type="ECO:0000259" key="2">
    <source>
        <dbReference type="Pfam" id="PF20209"/>
    </source>
</evidence>
<proteinExistence type="predicted"/>
<name>A0A9P1DIQ6_9DINO</name>
<comment type="caution">
    <text evidence="3">The sequence shown here is derived from an EMBL/GenBank/DDBJ whole genome shotgun (WGS) entry which is preliminary data.</text>
</comment>
<keyword evidence="5" id="KW-1185">Reference proteome</keyword>
<keyword evidence="1" id="KW-0175">Coiled coil</keyword>
<dbReference type="InterPro" id="IPR046700">
    <property type="entry name" value="DUF6570"/>
</dbReference>
<evidence type="ECO:0000313" key="4">
    <source>
        <dbReference type="EMBL" id="CAL4797484.1"/>
    </source>
</evidence>
<accession>A0A9P1DIQ6</accession>
<gene>
    <name evidence="3" type="ORF">C1SCF055_LOCUS35466</name>
</gene>
<reference evidence="4 5" key="2">
    <citation type="submission" date="2024-05" db="EMBL/GenBank/DDBJ databases">
        <authorList>
            <person name="Chen Y."/>
            <person name="Shah S."/>
            <person name="Dougan E. K."/>
            <person name="Thang M."/>
            <person name="Chan C."/>
        </authorList>
    </citation>
    <scope>NUCLEOTIDE SEQUENCE [LARGE SCALE GENOMIC DNA]</scope>
</reference>